<dbReference type="Gene3D" id="2.115.10.20">
    <property type="entry name" value="Glycosyl hydrolase domain, family 43"/>
    <property type="match status" value="1"/>
</dbReference>
<keyword evidence="2 6" id="KW-0378">Hydrolase</keyword>
<comment type="caution">
    <text evidence="6">The sequence shown here is derived from an EMBL/GenBank/DDBJ whole genome shotgun (WGS) entry which is preliminary data.</text>
</comment>
<evidence type="ECO:0000256" key="1">
    <source>
        <dbReference type="ARBA" id="ARBA00009865"/>
    </source>
</evidence>
<proteinExistence type="inferred from homology"/>
<gene>
    <name evidence="6" type="ORF">ACFQ4B_22905</name>
</gene>
<name>A0ABW3UPT7_9BACL</name>
<organism evidence="6 7">
    <name type="scientific">Paenibacillus vulneris</name>
    <dbReference type="NCBI Taxonomy" id="1133364"/>
    <lineage>
        <taxon>Bacteria</taxon>
        <taxon>Bacillati</taxon>
        <taxon>Bacillota</taxon>
        <taxon>Bacilli</taxon>
        <taxon>Bacillales</taxon>
        <taxon>Paenibacillaceae</taxon>
        <taxon>Paenibacillus</taxon>
    </lineage>
</organism>
<dbReference type="RefSeq" id="WP_345588910.1">
    <property type="nucleotide sequence ID" value="NZ_BAABJG010000015.1"/>
</dbReference>
<feature type="region of interest" description="Disordered" evidence="4">
    <location>
        <begin position="319"/>
        <end position="350"/>
    </location>
</feature>
<evidence type="ECO:0000256" key="5">
    <source>
        <dbReference type="SAM" id="Phobius"/>
    </source>
</evidence>
<dbReference type="InterPro" id="IPR051795">
    <property type="entry name" value="Glycosyl_Hydrlase_43"/>
</dbReference>
<keyword evidence="5" id="KW-0472">Membrane</keyword>
<dbReference type="PANTHER" id="PTHR42812">
    <property type="entry name" value="BETA-XYLOSIDASE"/>
    <property type="match status" value="1"/>
</dbReference>
<sequence length="790" mass="86807">MERMVRIKKAGLIIGAAVVILLLIWMMITQPWEKKGADRMPLSMQRTYENPFTLDQEWEDYGIGDPYVLRYDGKYYLYCSTKDRRVGIKAWSSDDLVNWRYEGLVTEEPVSVGAYAPEVVYWNGAFYMYTSPAGKGHYVLQSDKPTGPFVQKTDNLGLTIDGSVFIDDDEKWYFTHAKFGGIMASSMTDPYTIEPGKQLNASLGHWTEGSMIIKRSGRYFITYTGNHVFSKGYRVNYGVSHDSPTGIYTIPENNPILISTDNDFNGLGHSATVMGPNLDSYYLVYHNLIGRSAEGPPVRKLNMDRLVFNGDKMSVLGPTHGTPQEAPEPPVFQDRPGAVPSPDKWEPAAQPGGGEILVSRASTGSRYTAEYSFSLEQAPNTGTASSLDVLFAYADSANYRMARVDAKTMQLTLIDRVNGVESASAVIPLPKGTDLTKLHTVRIESDSSGTKLYWDGLLKIEQAVMAAKPGRIGYAWPRGAKPELHYTAFSNEAGGSSDSKAIKPLPGTLETVHGVREGNAFVRSGITSDGSDAVIMTEKGDSLSFPVNPRQDGSYLLSVNASRSSAGSTLVIEAGESTQEIKLDASLFAEDAEWTKVPLTKLEMKAGPQWMILRLKKGELALRYAEASLTEPVPKQQSVIKPSEVGMVNRFGGNPRWSDYTVSFDVTLKEAAKDELGVLLRTSNESEFRDQVKDAYMGYALVFRGDKVVLTRVSYENSAEQAFGALAFQAGQTRRVTVKLKGASIAVYSDDGKEPILKWTDPNAFLVGRVGLRGASTAWTVSPLTVSENK</sequence>
<dbReference type="PANTHER" id="PTHR42812:SF5">
    <property type="entry name" value="ENDO-ARABINASE"/>
    <property type="match status" value="1"/>
</dbReference>
<comment type="similarity">
    <text evidence="1">Belongs to the glycosyl hydrolase 43 family.</text>
</comment>
<dbReference type="InterPro" id="IPR006710">
    <property type="entry name" value="Glyco_hydro_43"/>
</dbReference>
<keyword evidence="3" id="KW-0326">Glycosidase</keyword>
<keyword evidence="5" id="KW-1133">Transmembrane helix</keyword>
<evidence type="ECO:0000256" key="2">
    <source>
        <dbReference type="ARBA" id="ARBA00022801"/>
    </source>
</evidence>
<dbReference type="SUPFAM" id="SSF75005">
    <property type="entry name" value="Arabinanase/levansucrase/invertase"/>
    <property type="match status" value="1"/>
</dbReference>
<evidence type="ECO:0000313" key="6">
    <source>
        <dbReference type="EMBL" id="MFD1222972.1"/>
    </source>
</evidence>
<protein>
    <submittedName>
        <fullName evidence="6">Glycoside hydrolase family 43 protein</fullName>
    </submittedName>
</protein>
<keyword evidence="7" id="KW-1185">Reference proteome</keyword>
<dbReference type="InterPro" id="IPR023296">
    <property type="entry name" value="Glyco_hydro_beta-prop_sf"/>
</dbReference>
<dbReference type="EMBL" id="JBHTLU010000031">
    <property type="protein sequence ID" value="MFD1222972.1"/>
    <property type="molecule type" value="Genomic_DNA"/>
</dbReference>
<evidence type="ECO:0000256" key="3">
    <source>
        <dbReference type="ARBA" id="ARBA00023295"/>
    </source>
</evidence>
<dbReference type="GO" id="GO:0016787">
    <property type="term" value="F:hydrolase activity"/>
    <property type="evidence" value="ECO:0007669"/>
    <property type="project" value="UniProtKB-KW"/>
</dbReference>
<evidence type="ECO:0000256" key="4">
    <source>
        <dbReference type="SAM" id="MobiDB-lite"/>
    </source>
</evidence>
<keyword evidence="5" id="KW-0812">Transmembrane</keyword>
<dbReference type="Proteomes" id="UP001597180">
    <property type="component" value="Unassembled WGS sequence"/>
</dbReference>
<evidence type="ECO:0000313" key="7">
    <source>
        <dbReference type="Proteomes" id="UP001597180"/>
    </source>
</evidence>
<reference evidence="7" key="1">
    <citation type="journal article" date="2019" name="Int. J. Syst. Evol. Microbiol.">
        <title>The Global Catalogue of Microorganisms (GCM) 10K type strain sequencing project: providing services to taxonomists for standard genome sequencing and annotation.</title>
        <authorList>
            <consortium name="The Broad Institute Genomics Platform"/>
            <consortium name="The Broad Institute Genome Sequencing Center for Infectious Disease"/>
            <person name="Wu L."/>
            <person name="Ma J."/>
        </authorList>
    </citation>
    <scope>NUCLEOTIDE SEQUENCE [LARGE SCALE GENOMIC DNA]</scope>
    <source>
        <strain evidence="7">CCUG 53270</strain>
    </source>
</reference>
<dbReference type="Gene3D" id="2.60.120.560">
    <property type="entry name" value="Exo-inulinase, domain 1"/>
    <property type="match status" value="2"/>
</dbReference>
<feature type="transmembrane region" description="Helical" evidence="5">
    <location>
        <begin position="12"/>
        <end position="32"/>
    </location>
</feature>
<dbReference type="Pfam" id="PF04616">
    <property type="entry name" value="Glyco_hydro_43"/>
    <property type="match status" value="1"/>
</dbReference>
<dbReference type="CDD" id="cd08991">
    <property type="entry name" value="GH43_HoAraf43-like"/>
    <property type="match status" value="1"/>
</dbReference>
<accession>A0ABW3UPT7</accession>